<dbReference type="Proteomes" id="UP000223596">
    <property type="component" value="Unassembled WGS sequence"/>
</dbReference>
<comment type="caution">
    <text evidence="2">The sequence shown here is derived from an EMBL/GenBank/DDBJ whole genome shotgun (WGS) entry which is preliminary data.</text>
</comment>
<accession>A0AB36TMD0</accession>
<proteinExistence type="predicted"/>
<dbReference type="Gene3D" id="1.20.58.300">
    <property type="entry name" value="FlgN-like"/>
    <property type="match status" value="1"/>
</dbReference>
<dbReference type="GeneID" id="35804280"/>
<dbReference type="AlphaFoldDB" id="A0AB36TMD0"/>
<dbReference type="InterPro" id="IPR036679">
    <property type="entry name" value="FlgN-like_sf"/>
</dbReference>
<dbReference type="Pfam" id="PF05130">
    <property type="entry name" value="FlgN"/>
    <property type="match status" value="1"/>
</dbReference>
<evidence type="ECO:0000256" key="1">
    <source>
        <dbReference type="ARBA" id="ARBA00022795"/>
    </source>
</evidence>
<dbReference type="RefSeq" id="WP_003513566.1">
    <property type="nucleotide sequence ID" value="NZ_CP013828.1"/>
</dbReference>
<gene>
    <name evidence="2" type="ORF">M972_113043</name>
</gene>
<sequence length="166" mass="18889">MNDRLINDLMDVLLQESKIYEDILEISKKKTDVIVKGKVSELESITNLEQSLIVKIGKLEETRENIVTEIAGIAGMDPSEMTISELEKHVDEKQAEKLREYKKHMTSIIEEIKNINEVNSRLIKNSIDFIDFSINILTSANLGGNNYSKEGQINENGKKGYFDVKL</sequence>
<organism evidence="2 3">
    <name type="scientific">Acetivibrio thermocellus AD2</name>
    <dbReference type="NCBI Taxonomy" id="1138384"/>
    <lineage>
        <taxon>Bacteria</taxon>
        <taxon>Bacillati</taxon>
        <taxon>Bacillota</taxon>
        <taxon>Clostridia</taxon>
        <taxon>Eubacteriales</taxon>
        <taxon>Oscillospiraceae</taxon>
        <taxon>Acetivibrio</taxon>
    </lineage>
</organism>
<evidence type="ECO:0000313" key="3">
    <source>
        <dbReference type="Proteomes" id="UP000223596"/>
    </source>
</evidence>
<reference evidence="2 3" key="1">
    <citation type="submission" date="2017-09" db="EMBL/GenBank/DDBJ databases">
        <title>Evaluation of Pacific Biosciences Sequencing Technology to Finishing C. thermocellum Genome Sequences.</title>
        <authorList>
            <person name="Brown S."/>
        </authorList>
    </citation>
    <scope>NUCLEOTIDE SEQUENCE [LARGE SCALE GENOMIC DNA]</scope>
    <source>
        <strain evidence="2 3">AD2</strain>
    </source>
</reference>
<dbReference type="SUPFAM" id="SSF140566">
    <property type="entry name" value="FlgN-like"/>
    <property type="match status" value="1"/>
</dbReference>
<dbReference type="EMBL" id="PDBW01000001">
    <property type="protein sequence ID" value="PFH04215.1"/>
    <property type="molecule type" value="Genomic_DNA"/>
</dbReference>
<dbReference type="InterPro" id="IPR007809">
    <property type="entry name" value="FlgN-like"/>
</dbReference>
<name>A0AB36TMD0_ACETH</name>
<evidence type="ECO:0000313" key="2">
    <source>
        <dbReference type="EMBL" id="PFH04215.1"/>
    </source>
</evidence>
<keyword evidence="1" id="KW-1005">Bacterial flagellum biogenesis</keyword>
<protein>
    <submittedName>
        <fullName evidence="2">FlgN protein</fullName>
    </submittedName>
</protein>
<dbReference type="GO" id="GO:0044780">
    <property type="term" value="P:bacterial-type flagellum assembly"/>
    <property type="evidence" value="ECO:0007669"/>
    <property type="project" value="InterPro"/>
</dbReference>